<feature type="domain" description="ComEC/Rec2-related protein" evidence="7">
    <location>
        <begin position="232"/>
        <end position="501"/>
    </location>
</feature>
<dbReference type="EMBL" id="MJMG01000009">
    <property type="protein sequence ID" value="OEY86533.1"/>
    <property type="molecule type" value="Genomic_DNA"/>
</dbReference>
<evidence type="ECO:0000313" key="9">
    <source>
        <dbReference type="Proteomes" id="UP000175679"/>
    </source>
</evidence>
<evidence type="ECO:0000256" key="2">
    <source>
        <dbReference type="ARBA" id="ARBA00022475"/>
    </source>
</evidence>
<keyword evidence="5 6" id="KW-0472">Membrane</keyword>
<evidence type="ECO:0000259" key="7">
    <source>
        <dbReference type="Pfam" id="PF03772"/>
    </source>
</evidence>
<feature type="transmembrane region" description="Helical" evidence="6">
    <location>
        <begin position="388"/>
        <end position="408"/>
    </location>
</feature>
<accession>A0A1E7QJ89</accession>
<protein>
    <submittedName>
        <fullName evidence="8">Competence protein ComEC</fullName>
    </submittedName>
</protein>
<organism evidence="8 9">
    <name type="scientific">Wolbachia pipientis</name>
    <dbReference type="NCBI Taxonomy" id="955"/>
    <lineage>
        <taxon>Bacteria</taxon>
        <taxon>Pseudomonadati</taxon>
        <taxon>Pseudomonadota</taxon>
        <taxon>Alphaproteobacteria</taxon>
        <taxon>Rickettsiales</taxon>
        <taxon>Anaplasmataceae</taxon>
        <taxon>Wolbachieae</taxon>
        <taxon>Wolbachia</taxon>
    </lineage>
</organism>
<dbReference type="NCBIfam" id="TIGR00360">
    <property type="entry name" value="ComEC_N-term"/>
    <property type="match status" value="1"/>
</dbReference>
<keyword evidence="3 6" id="KW-0812">Transmembrane</keyword>
<proteinExistence type="predicted"/>
<sequence length="662" mass="75924">MYLIAMNTRGIINYIHNNLYKEKYNLVLWFPVLQCVGVLLYFSLNFEPNFIIIFLLALIPVCIFYTRHTILCIAITAVFIGFAASKCKTVLVNTKMLDKERYVKNVVATVKDIDHKGLYKQFLLAVFNDCLDNIKISVRTGIDSNIEIGDQVILSAKLFPLKIASSEYAYDFAKIAYYQKISATGFATSKLRLYRKAKTKKIYEYIESFRQYIYENLHNNIKTPHAGIMAALLIGKKDGIDIKTINAIRDSGISHLFAISGLHLSFVAGLFFIIFRNFFAISETLTLKYNTKKISALLTILPTTFYLLMTGMQISAQRAYIMVILVLIAIILDRKYRALIAIGFAASVLLVIEPESIFKPGFQMSFSAVLALLSCHHVRLFDVRVIQYFVSILTSSIIASLATIPYTIYNFNYFSISGIMTNLIAIPIVTLMIIPSGLFYMLLIPLKVEKFITPMIEYFIDSILYLINTITNFCINVHTFSPASILIITFGLLWICLWEQKWRLWGISFMLTGILLGITYKTPDILVNVDNIAIKENDGLLYSLNGKNKNFVIRTWARQNGQDKIFNHKKYSGNNRLKYYIDSYIYHCNNNSVLLAYTKEDVLQYCNSSDLIIQLSDFSYQKCSTHVITYSDLEQYGTHLIWSGMKVKRMRSNRPWHLFSHS</sequence>
<comment type="subcellular location">
    <subcellularLocation>
        <location evidence="1">Cell membrane</location>
        <topology evidence="1">Multi-pass membrane protein</topology>
    </subcellularLocation>
</comment>
<evidence type="ECO:0000256" key="6">
    <source>
        <dbReference type="SAM" id="Phobius"/>
    </source>
</evidence>
<dbReference type="InterPro" id="IPR052159">
    <property type="entry name" value="Competence_DNA_uptake"/>
</dbReference>
<feature type="transmembrane region" description="Helical" evidence="6">
    <location>
        <begin position="50"/>
        <end position="83"/>
    </location>
</feature>
<dbReference type="Pfam" id="PF03772">
    <property type="entry name" value="Competence"/>
    <property type="match status" value="1"/>
</dbReference>
<feature type="transmembrane region" description="Helical" evidence="6">
    <location>
        <begin position="504"/>
        <end position="520"/>
    </location>
</feature>
<dbReference type="Proteomes" id="UP000175679">
    <property type="component" value="Unassembled WGS sequence"/>
</dbReference>
<feature type="transmembrane region" description="Helical" evidence="6">
    <location>
        <begin position="26"/>
        <end position="44"/>
    </location>
</feature>
<dbReference type="PANTHER" id="PTHR30619">
    <property type="entry name" value="DNA INTERNALIZATION/COMPETENCE PROTEIN COMEC/REC2"/>
    <property type="match status" value="1"/>
</dbReference>
<dbReference type="InterPro" id="IPR004477">
    <property type="entry name" value="ComEC_N"/>
</dbReference>
<dbReference type="PANTHER" id="PTHR30619:SF1">
    <property type="entry name" value="RECOMBINATION PROTEIN 2"/>
    <property type="match status" value="1"/>
</dbReference>
<dbReference type="GO" id="GO:0005886">
    <property type="term" value="C:plasma membrane"/>
    <property type="evidence" value="ECO:0007669"/>
    <property type="project" value="UniProtKB-SubCell"/>
</dbReference>
<gene>
    <name evidence="8" type="ORF">BIY23_03810</name>
</gene>
<comment type="caution">
    <text evidence="8">The sequence shown here is derived from an EMBL/GenBank/DDBJ whole genome shotgun (WGS) entry which is preliminary data.</text>
</comment>
<feature type="transmembrane region" description="Helical" evidence="6">
    <location>
        <begin position="253"/>
        <end position="274"/>
    </location>
</feature>
<reference evidence="8 9" key="1">
    <citation type="submission" date="2016-09" db="EMBL/GenBank/DDBJ databases">
        <title>Genomic evidence for plant-parasitic nematodes as the earliest Wolbachia hosts.</title>
        <authorList>
            <person name="Brown A.M."/>
            <person name="Wasala S.K."/>
            <person name="Howe D.K."/>
            <person name="Peetz A.B."/>
            <person name="Zasada I.A."/>
            <person name="Denver D.R."/>
        </authorList>
    </citation>
    <scope>NUCLEOTIDE SEQUENCE [LARGE SCALE GENOMIC DNA]</scope>
    <source>
        <strain evidence="9">wPpe</strain>
    </source>
</reference>
<evidence type="ECO:0000256" key="1">
    <source>
        <dbReference type="ARBA" id="ARBA00004651"/>
    </source>
</evidence>
<feature type="transmembrane region" description="Helical" evidence="6">
    <location>
        <begin position="479"/>
        <end position="497"/>
    </location>
</feature>
<evidence type="ECO:0000256" key="5">
    <source>
        <dbReference type="ARBA" id="ARBA00023136"/>
    </source>
</evidence>
<keyword evidence="4 6" id="KW-1133">Transmembrane helix</keyword>
<feature type="transmembrane region" description="Helical" evidence="6">
    <location>
        <begin position="336"/>
        <end position="352"/>
    </location>
</feature>
<evidence type="ECO:0000313" key="8">
    <source>
        <dbReference type="EMBL" id="OEY86533.1"/>
    </source>
</evidence>
<evidence type="ECO:0000256" key="3">
    <source>
        <dbReference type="ARBA" id="ARBA00022692"/>
    </source>
</evidence>
<keyword evidence="9" id="KW-1185">Reference proteome</keyword>
<dbReference type="AlphaFoldDB" id="A0A1E7QJ89"/>
<evidence type="ECO:0000256" key="4">
    <source>
        <dbReference type="ARBA" id="ARBA00022989"/>
    </source>
</evidence>
<feature type="transmembrane region" description="Helical" evidence="6">
    <location>
        <begin position="414"/>
        <end position="443"/>
    </location>
</feature>
<name>A0A1E7QJ89_WOLPI</name>
<feature type="transmembrane region" description="Helical" evidence="6">
    <location>
        <begin position="294"/>
        <end position="315"/>
    </location>
</feature>
<keyword evidence="2" id="KW-1003">Cell membrane</keyword>